<evidence type="ECO:0000313" key="2">
    <source>
        <dbReference type="EMBL" id="CDX26769.1"/>
    </source>
</evidence>
<dbReference type="PROSITE" id="PS51257">
    <property type="entry name" value="PROKAR_LIPOPROTEIN"/>
    <property type="match status" value="1"/>
</dbReference>
<keyword evidence="3" id="KW-1185">Reference proteome</keyword>
<protein>
    <submittedName>
        <fullName evidence="2">Uncharacterized protein</fullName>
    </submittedName>
</protein>
<dbReference type="Proteomes" id="UP000045285">
    <property type="component" value="Unassembled WGS sequence"/>
</dbReference>
<gene>
    <name evidence="2" type="ORF">MPL3356_60544</name>
</gene>
<dbReference type="EMBL" id="CCMZ01000056">
    <property type="protein sequence ID" value="CDX26769.1"/>
    <property type="molecule type" value="Genomic_DNA"/>
</dbReference>
<reference evidence="3" key="1">
    <citation type="submission" date="2014-08" db="EMBL/GenBank/DDBJ databases">
        <authorList>
            <person name="Moulin L."/>
        </authorList>
    </citation>
    <scope>NUCLEOTIDE SEQUENCE [LARGE SCALE GENOMIC DNA]</scope>
</reference>
<sequence length="100" mass="10553">MRHAVRSRTAAARTPAHGVAWTGCRYGLDASAALPGRRAHGAHVGAHAKRLQRMRPAGRAELARVGLATSAGAVDHDPQTVAGRGDQRSKTVNARRLLCT</sequence>
<dbReference type="AlphaFoldDB" id="A0A090E9Z7"/>
<evidence type="ECO:0000313" key="3">
    <source>
        <dbReference type="Proteomes" id="UP000045285"/>
    </source>
</evidence>
<feature type="region of interest" description="Disordered" evidence="1">
    <location>
        <begin position="74"/>
        <end position="93"/>
    </location>
</feature>
<accession>A0A090E9Z7</accession>
<proteinExistence type="predicted"/>
<organism evidence="2 3">
    <name type="scientific">Mesorhizobium plurifarium</name>
    <dbReference type="NCBI Taxonomy" id="69974"/>
    <lineage>
        <taxon>Bacteria</taxon>
        <taxon>Pseudomonadati</taxon>
        <taxon>Pseudomonadota</taxon>
        <taxon>Alphaproteobacteria</taxon>
        <taxon>Hyphomicrobiales</taxon>
        <taxon>Phyllobacteriaceae</taxon>
        <taxon>Mesorhizobium</taxon>
    </lineage>
</organism>
<evidence type="ECO:0000256" key="1">
    <source>
        <dbReference type="SAM" id="MobiDB-lite"/>
    </source>
</evidence>
<name>A0A090E9Z7_MESPL</name>